<accession>A0A2P2J3L3</accession>
<name>A0A2P2J3L3_RHIMU</name>
<dbReference type="EMBL" id="GGEC01007547">
    <property type="protein sequence ID" value="MBW88030.1"/>
    <property type="molecule type" value="Transcribed_RNA"/>
</dbReference>
<sequence>MVSLNGNSWGKAATAASTRLLSRAAVLPSRNHRRDLKLVRKLITRSKSCPRFKAQDW</sequence>
<protein>
    <submittedName>
        <fullName evidence="1">Uncharacterized protein</fullName>
    </submittedName>
</protein>
<evidence type="ECO:0000313" key="1">
    <source>
        <dbReference type="EMBL" id="MBW88030.1"/>
    </source>
</evidence>
<dbReference type="AlphaFoldDB" id="A0A2P2J3L3"/>
<proteinExistence type="predicted"/>
<organism evidence="1">
    <name type="scientific">Rhizophora mucronata</name>
    <name type="common">Asiatic mangrove</name>
    <dbReference type="NCBI Taxonomy" id="61149"/>
    <lineage>
        <taxon>Eukaryota</taxon>
        <taxon>Viridiplantae</taxon>
        <taxon>Streptophyta</taxon>
        <taxon>Embryophyta</taxon>
        <taxon>Tracheophyta</taxon>
        <taxon>Spermatophyta</taxon>
        <taxon>Magnoliopsida</taxon>
        <taxon>eudicotyledons</taxon>
        <taxon>Gunneridae</taxon>
        <taxon>Pentapetalae</taxon>
        <taxon>rosids</taxon>
        <taxon>fabids</taxon>
        <taxon>Malpighiales</taxon>
        <taxon>Rhizophoraceae</taxon>
        <taxon>Rhizophora</taxon>
    </lineage>
</organism>
<reference evidence="1" key="1">
    <citation type="submission" date="2018-02" db="EMBL/GenBank/DDBJ databases">
        <title>Rhizophora mucronata_Transcriptome.</title>
        <authorList>
            <person name="Meera S.P."/>
            <person name="Sreeshan A."/>
            <person name="Augustine A."/>
        </authorList>
    </citation>
    <scope>NUCLEOTIDE SEQUENCE</scope>
    <source>
        <tissue evidence="1">Leaf</tissue>
    </source>
</reference>